<proteinExistence type="predicted"/>
<comment type="caution">
    <text evidence="3">The sequence shown here is derived from an EMBL/GenBank/DDBJ whole genome shotgun (WGS) entry which is preliminary data.</text>
</comment>
<feature type="region of interest" description="Disordered" evidence="1">
    <location>
        <begin position="117"/>
        <end position="150"/>
    </location>
</feature>
<evidence type="ECO:0000256" key="1">
    <source>
        <dbReference type="SAM" id="MobiDB-lite"/>
    </source>
</evidence>
<gene>
    <name evidence="3" type="ORF">ABT276_28065</name>
</gene>
<dbReference type="EMBL" id="JBEPBX010000033">
    <property type="protein sequence ID" value="MER6617142.1"/>
    <property type="molecule type" value="Genomic_DNA"/>
</dbReference>
<feature type="transmembrane region" description="Helical" evidence="2">
    <location>
        <begin position="87"/>
        <end position="106"/>
    </location>
</feature>
<keyword evidence="2" id="KW-0812">Transmembrane</keyword>
<keyword evidence="2" id="KW-1133">Transmembrane helix</keyword>
<feature type="compositionally biased region" description="Basic residues" evidence="1">
    <location>
        <begin position="138"/>
        <end position="150"/>
    </location>
</feature>
<feature type="region of interest" description="Disordered" evidence="1">
    <location>
        <begin position="1"/>
        <end position="61"/>
    </location>
</feature>
<evidence type="ECO:0000256" key="2">
    <source>
        <dbReference type="SAM" id="Phobius"/>
    </source>
</evidence>
<evidence type="ECO:0000313" key="3">
    <source>
        <dbReference type="EMBL" id="MER6617142.1"/>
    </source>
</evidence>
<dbReference type="Proteomes" id="UP001445472">
    <property type="component" value="Unassembled WGS sequence"/>
</dbReference>
<accession>A0ABV1V2E7</accession>
<protein>
    <submittedName>
        <fullName evidence="3">Uncharacterized protein</fullName>
    </submittedName>
</protein>
<sequence>MTPVLVDHWATQPPPGAPVPVRPPGPARSPRRAPGPSPSRPPSSRRKPSRPTSGRPSDPVSDVVRWGAFSCLMVPVVLVVYGTSVGGAAAAALGLAAVTATCRALLRHSERTAARCRARTDSPHAGSHDSGTVPGAHRSARRGSRRTQGG</sequence>
<name>A0ABV1V2E7_9ACTN</name>
<evidence type="ECO:0000313" key="4">
    <source>
        <dbReference type="Proteomes" id="UP001445472"/>
    </source>
</evidence>
<feature type="compositionally biased region" description="Pro residues" evidence="1">
    <location>
        <begin position="12"/>
        <end position="41"/>
    </location>
</feature>
<keyword evidence="2" id="KW-0472">Membrane</keyword>
<reference evidence="3 4" key="1">
    <citation type="submission" date="2024-06" db="EMBL/GenBank/DDBJ databases">
        <title>The Natural Products Discovery Center: Release of the First 8490 Sequenced Strains for Exploring Actinobacteria Biosynthetic Diversity.</title>
        <authorList>
            <person name="Kalkreuter E."/>
            <person name="Kautsar S.A."/>
            <person name="Yang D."/>
            <person name="Bader C.D."/>
            <person name="Teijaro C.N."/>
            <person name="Fluegel L."/>
            <person name="Davis C.M."/>
            <person name="Simpson J.R."/>
            <person name="Lauterbach L."/>
            <person name="Steele A.D."/>
            <person name="Gui C."/>
            <person name="Meng S."/>
            <person name="Li G."/>
            <person name="Viehrig K."/>
            <person name="Ye F."/>
            <person name="Su P."/>
            <person name="Kiefer A.F."/>
            <person name="Nichols A."/>
            <person name="Cepeda A.J."/>
            <person name="Yan W."/>
            <person name="Fan B."/>
            <person name="Jiang Y."/>
            <person name="Adhikari A."/>
            <person name="Zheng C.-J."/>
            <person name="Schuster L."/>
            <person name="Cowan T.M."/>
            <person name="Smanski M.J."/>
            <person name="Chevrette M.G."/>
            <person name="De Carvalho L.P.S."/>
            <person name="Shen B."/>
        </authorList>
    </citation>
    <scope>NUCLEOTIDE SEQUENCE [LARGE SCALE GENOMIC DNA]</scope>
    <source>
        <strain evidence="3 4">NPDC000837</strain>
    </source>
</reference>
<organism evidence="3 4">
    <name type="scientific">Streptomyces xantholiticus</name>
    <dbReference type="NCBI Taxonomy" id="68285"/>
    <lineage>
        <taxon>Bacteria</taxon>
        <taxon>Bacillati</taxon>
        <taxon>Actinomycetota</taxon>
        <taxon>Actinomycetes</taxon>
        <taxon>Kitasatosporales</taxon>
        <taxon>Streptomycetaceae</taxon>
        <taxon>Streptomyces</taxon>
    </lineage>
</organism>
<keyword evidence="4" id="KW-1185">Reference proteome</keyword>